<accession>A0A2A9EI18</accession>
<reference evidence="2 3" key="1">
    <citation type="submission" date="2017-10" db="EMBL/GenBank/DDBJ databases">
        <title>Sequencing the genomes of 1000 actinobacteria strains.</title>
        <authorList>
            <person name="Klenk H.-P."/>
        </authorList>
    </citation>
    <scope>NUCLEOTIDE SEQUENCE [LARGE SCALE GENOMIC DNA]</scope>
    <source>
        <strain evidence="2 3">DSM 21838</strain>
    </source>
</reference>
<feature type="compositionally biased region" description="Acidic residues" evidence="1">
    <location>
        <begin position="30"/>
        <end position="39"/>
    </location>
</feature>
<sequence>MDAETPRETADRAKELADAAAENLEHTRPDDEELAEADVDAAHQPGTPDHQEQLRPEGEGEDLVGPGSPMP</sequence>
<feature type="compositionally biased region" description="Basic and acidic residues" evidence="1">
    <location>
        <begin position="1"/>
        <end position="29"/>
    </location>
</feature>
<evidence type="ECO:0000313" key="3">
    <source>
        <dbReference type="Proteomes" id="UP000222106"/>
    </source>
</evidence>
<organism evidence="2 3">
    <name type="scientific">Georgenia soli</name>
    <dbReference type="NCBI Taxonomy" id="638953"/>
    <lineage>
        <taxon>Bacteria</taxon>
        <taxon>Bacillati</taxon>
        <taxon>Actinomycetota</taxon>
        <taxon>Actinomycetes</taxon>
        <taxon>Micrococcales</taxon>
        <taxon>Bogoriellaceae</taxon>
        <taxon>Georgenia</taxon>
    </lineage>
</organism>
<comment type="caution">
    <text evidence="2">The sequence shown here is derived from an EMBL/GenBank/DDBJ whole genome shotgun (WGS) entry which is preliminary data.</text>
</comment>
<dbReference type="Proteomes" id="UP000222106">
    <property type="component" value="Unassembled WGS sequence"/>
</dbReference>
<protein>
    <submittedName>
        <fullName evidence="2">Uncharacterized protein</fullName>
    </submittedName>
</protein>
<keyword evidence="3" id="KW-1185">Reference proteome</keyword>
<name>A0A2A9EI18_9MICO</name>
<feature type="compositionally biased region" description="Basic and acidic residues" evidence="1">
    <location>
        <begin position="49"/>
        <end position="58"/>
    </location>
</feature>
<evidence type="ECO:0000256" key="1">
    <source>
        <dbReference type="SAM" id="MobiDB-lite"/>
    </source>
</evidence>
<dbReference type="AlphaFoldDB" id="A0A2A9EI18"/>
<proteinExistence type="predicted"/>
<dbReference type="EMBL" id="PDJI01000004">
    <property type="protein sequence ID" value="PFG38564.1"/>
    <property type="molecule type" value="Genomic_DNA"/>
</dbReference>
<gene>
    <name evidence="2" type="ORF">ATJ97_1045</name>
</gene>
<dbReference type="RefSeq" id="WP_098482810.1">
    <property type="nucleotide sequence ID" value="NZ_PDJI01000004.1"/>
</dbReference>
<evidence type="ECO:0000313" key="2">
    <source>
        <dbReference type="EMBL" id="PFG38564.1"/>
    </source>
</evidence>
<feature type="region of interest" description="Disordered" evidence="1">
    <location>
        <begin position="1"/>
        <end position="71"/>
    </location>
</feature>